<dbReference type="InterPro" id="IPR042044">
    <property type="entry name" value="EXOC6PINT-1/Sec15/Tip20_C_dom2"/>
</dbReference>
<comment type="caution">
    <text evidence="2">The sequence shown here is derived from an EMBL/GenBank/DDBJ whole genome shotgun (WGS) entry which is preliminary data.</text>
</comment>
<evidence type="ECO:0000313" key="3">
    <source>
        <dbReference type="Proteomes" id="UP000187013"/>
    </source>
</evidence>
<evidence type="ECO:0008006" key="4">
    <source>
        <dbReference type="Google" id="ProtNLM"/>
    </source>
</evidence>
<dbReference type="Gene3D" id="6.10.280.210">
    <property type="entry name" value="Dsl1p vesicle tethering complex, Tip20p subunit, domain A"/>
    <property type="match status" value="1"/>
</dbReference>
<dbReference type="InterPro" id="IPR042040">
    <property type="entry name" value="Tip20p_domE"/>
</dbReference>
<dbReference type="InterPro" id="IPR042043">
    <property type="entry name" value="Tip20p_domC"/>
</dbReference>
<accession>A0A1Q3A302</accession>
<evidence type="ECO:0000313" key="2">
    <source>
        <dbReference type="EMBL" id="GAV50105.1"/>
    </source>
</evidence>
<organism evidence="2 3">
    <name type="scientific">Zygosaccharomyces rouxii</name>
    <dbReference type="NCBI Taxonomy" id="4956"/>
    <lineage>
        <taxon>Eukaryota</taxon>
        <taxon>Fungi</taxon>
        <taxon>Dikarya</taxon>
        <taxon>Ascomycota</taxon>
        <taxon>Saccharomycotina</taxon>
        <taxon>Saccharomycetes</taxon>
        <taxon>Saccharomycetales</taxon>
        <taxon>Saccharomycetaceae</taxon>
        <taxon>Zygosaccharomyces</taxon>
    </lineage>
</organism>
<dbReference type="GO" id="GO:0070939">
    <property type="term" value="C:Dsl1/NZR complex"/>
    <property type="evidence" value="ECO:0007669"/>
    <property type="project" value="InterPro"/>
</dbReference>
<evidence type="ECO:0000256" key="1">
    <source>
        <dbReference type="SAM" id="Coils"/>
    </source>
</evidence>
<dbReference type="Gene3D" id="1.20.58.670">
    <property type="entry name" value="Dsl1p vesicle tethering complex, Tip20p subunit, domain D"/>
    <property type="match status" value="1"/>
</dbReference>
<dbReference type="PROSITE" id="PS51386">
    <property type="entry name" value="RINT1_TIP20"/>
    <property type="match status" value="1"/>
</dbReference>
<dbReference type="Pfam" id="PF04437">
    <property type="entry name" value="RINT1_TIP1"/>
    <property type="match status" value="1"/>
</dbReference>
<sequence>MMLLKKNQHIVHKTTLFCKIFWHIVGSSSYIAMVLSSFDDLLNVDTRIDQINLERDALAVQLSSARNKLEKSWKQNSGNGSDKTQFEAIANDISANATSLSDVVTLREKYGDLQVLLQLQNLFEDQERADNNLERLQNLETEINELCELESSKLSIDKLKELHSELQSTKFGVEKSQFAKDIYSKFEEKLVARKAQELVEKFNAFLLEHKWDTPMFAPLSTQSMTSLRDQSATLYQLSQLYVVGEKPSILWNFKSIANNFTVRFTYHFHDVSFKIETYFKFLKEYLGENMHKCTSIFHDEDNGLTRQLVHEQFINYVLQPIRDRINTILFQNDQSTLITLISQIISTDKELSHSFHYHGEGLASLVPPRIWDKWLNYEVHVAMTQLTKIVSDPSNLDKSASEFVKLINKMYEYLEPFYSLESGEILQKYKLLTCSQIFMRLLSSYLDFVLKVDIIADRLPEEQLYQTFIKLQNCNVVSRRISELSLEYIFVHLTDIVNQRENKNYDSILQNVQESYQQIIENGNQGTIVHRIQKLLKESLKNYFKSGNWCLQNGPLDGDSPSSELVNSIKLMTRIMTKLDSLLIPLEVALDIKSQLLNVIVNYFIESILKLNKFNREGLEQLKVDFYALKASLNLPETVCNSQVAVLTEIVKILYLKYDDSSEMFIDTSYIKERDYTKLRSYHGIKLLRDSEIQDALYRVAYGNVV</sequence>
<dbReference type="InterPro" id="IPR042041">
    <property type="entry name" value="Tip20p_domA"/>
</dbReference>
<feature type="coiled-coil region" evidence="1">
    <location>
        <begin position="119"/>
        <end position="149"/>
    </location>
</feature>
<keyword evidence="1" id="KW-0175">Coiled coil</keyword>
<dbReference type="GO" id="GO:0060628">
    <property type="term" value="P:regulation of ER to Golgi vesicle-mediated transport"/>
    <property type="evidence" value="ECO:0007669"/>
    <property type="project" value="TreeGrafter"/>
</dbReference>
<dbReference type="InterPro" id="IPR007528">
    <property type="entry name" value="RINT1_Tip20"/>
</dbReference>
<reference evidence="2 3" key="1">
    <citation type="submission" date="2016-08" db="EMBL/GenBank/DDBJ databases">
        <title>Draft genome sequence of allopolyploid Zygosaccharomyces rouxii.</title>
        <authorList>
            <person name="Watanabe J."/>
            <person name="Uehara K."/>
            <person name="Mogi Y."/>
            <person name="Tsukioka Y."/>
        </authorList>
    </citation>
    <scope>NUCLEOTIDE SEQUENCE [LARGE SCALE GENOMIC DNA]</scope>
    <source>
        <strain evidence="2 3">NBRC 110957</strain>
    </source>
</reference>
<dbReference type="PANTHER" id="PTHR13520:SF0">
    <property type="entry name" value="RAD50-INTERACTING PROTEIN 1"/>
    <property type="match status" value="1"/>
</dbReference>
<dbReference type="OrthoDB" id="2189254at2759"/>
<name>A0A1Q3A302_ZYGRO</name>
<dbReference type="GO" id="GO:0006888">
    <property type="term" value="P:endoplasmic reticulum to Golgi vesicle-mediated transport"/>
    <property type="evidence" value="ECO:0007669"/>
    <property type="project" value="InterPro"/>
</dbReference>
<proteinExistence type="predicted"/>
<dbReference type="PANTHER" id="PTHR13520">
    <property type="entry name" value="RAD50-INTERACTING PROTEIN 1 RINT-1"/>
    <property type="match status" value="1"/>
</dbReference>
<protein>
    <recommendedName>
        <fullName evidence="4">Protein transport protein TIP20</fullName>
    </recommendedName>
</protein>
<dbReference type="InterPro" id="IPR042042">
    <property type="entry name" value="Tip20p_domB"/>
</dbReference>
<dbReference type="eggNOG" id="KOG2218">
    <property type="taxonomic scope" value="Eukaryota"/>
</dbReference>
<dbReference type="Gene3D" id="1.10.357.100">
    <property type="entry name" value="Dsl1p vesicle tethering complex, Tip20p subunit, domain C"/>
    <property type="match status" value="1"/>
</dbReference>
<dbReference type="EMBL" id="BDGX01000019">
    <property type="protein sequence ID" value="GAV50105.1"/>
    <property type="molecule type" value="Genomic_DNA"/>
</dbReference>
<dbReference type="Proteomes" id="UP000187013">
    <property type="component" value="Unassembled WGS sequence"/>
</dbReference>
<gene>
    <name evidence="2" type="ORF">ZYGR_0S02390</name>
</gene>
<dbReference type="Gene3D" id="1.20.58.1420">
    <property type="entry name" value="Dsl1p vesicle tethering complex, Tip20p subunit, domain B"/>
    <property type="match status" value="1"/>
</dbReference>
<dbReference type="AlphaFoldDB" id="A0A1Q3A302"/>
<dbReference type="Gene3D" id="1.10.10.2270">
    <property type="entry name" value="Dsl1p vesicle tethering complex, Tip20p subunit, domain E"/>
    <property type="match status" value="1"/>
</dbReference>
<dbReference type="GO" id="GO:0006890">
    <property type="term" value="P:retrograde vesicle-mediated transport, Golgi to endoplasmic reticulum"/>
    <property type="evidence" value="ECO:0007669"/>
    <property type="project" value="InterPro"/>
</dbReference>